<dbReference type="PANTHER" id="PTHR11731">
    <property type="entry name" value="PROTEASE FAMILY S9B,C DIPEPTIDYL-PEPTIDASE IV-RELATED"/>
    <property type="match status" value="1"/>
</dbReference>
<dbReference type="GO" id="GO:0006508">
    <property type="term" value="P:proteolysis"/>
    <property type="evidence" value="ECO:0007669"/>
    <property type="project" value="InterPro"/>
</dbReference>
<dbReference type="InterPro" id="IPR029058">
    <property type="entry name" value="AB_hydrolase_fold"/>
</dbReference>
<keyword evidence="1" id="KW-0031">Aminopeptidase</keyword>
<keyword evidence="1" id="KW-0378">Hydrolase</keyword>
<evidence type="ECO:0000256" key="1">
    <source>
        <dbReference type="ARBA" id="ARBA00022438"/>
    </source>
</evidence>
<protein>
    <recommendedName>
        <fullName evidence="4">Peptidase S9 prolyl oligopeptidase catalytic domain-containing protein</fullName>
    </recommendedName>
</protein>
<evidence type="ECO:0000256" key="2">
    <source>
        <dbReference type="ARBA" id="ARBA00022825"/>
    </source>
</evidence>
<dbReference type="Pfam" id="PF00326">
    <property type="entry name" value="Peptidase_S9"/>
    <property type="match status" value="1"/>
</dbReference>
<dbReference type="AlphaFoldDB" id="A0A1X7SID1"/>
<evidence type="ECO:0000259" key="4">
    <source>
        <dbReference type="Pfam" id="PF00326"/>
    </source>
</evidence>
<dbReference type="GO" id="GO:0005886">
    <property type="term" value="C:plasma membrane"/>
    <property type="evidence" value="ECO:0007669"/>
    <property type="project" value="TreeGrafter"/>
</dbReference>
<reference evidence="5" key="1">
    <citation type="submission" date="2017-05" db="UniProtKB">
        <authorList>
            <consortium name="EnsemblMetazoa"/>
        </authorList>
    </citation>
    <scope>IDENTIFICATION</scope>
</reference>
<keyword evidence="3" id="KW-0325">Glycoprotein</keyword>
<name>A0A1X7SID1_AMPQE</name>
<proteinExistence type="predicted"/>
<evidence type="ECO:0000256" key="3">
    <source>
        <dbReference type="ARBA" id="ARBA00023180"/>
    </source>
</evidence>
<dbReference type="PANTHER" id="PTHR11731:SF200">
    <property type="entry name" value="DIPEPTIDYL PEPTIDASE 10, ISOFORM B"/>
    <property type="match status" value="1"/>
</dbReference>
<keyword evidence="2" id="KW-0720">Serine protease</keyword>
<dbReference type="InParanoid" id="A0A1X7SID1"/>
<evidence type="ECO:0000313" key="5">
    <source>
        <dbReference type="EnsemblMetazoa" id="Aqu2.1.01875_001"/>
    </source>
</evidence>
<dbReference type="STRING" id="400682.A0A1X7SID1"/>
<dbReference type="InterPro" id="IPR001375">
    <property type="entry name" value="Peptidase_S9_cat"/>
</dbReference>
<dbReference type="EnsemblMetazoa" id="Aqu2.1.01875_001">
    <property type="protein sequence ID" value="Aqu2.1.01875_001"/>
    <property type="gene ID" value="Aqu2.1.01875"/>
</dbReference>
<dbReference type="GO" id="GO:0008239">
    <property type="term" value="F:dipeptidyl-peptidase activity"/>
    <property type="evidence" value="ECO:0007669"/>
    <property type="project" value="TreeGrafter"/>
</dbReference>
<dbReference type="GO" id="GO:0004177">
    <property type="term" value="F:aminopeptidase activity"/>
    <property type="evidence" value="ECO:0007669"/>
    <property type="project" value="UniProtKB-KW"/>
</dbReference>
<keyword evidence="1" id="KW-0645">Protease</keyword>
<dbReference type="SUPFAM" id="SSF53474">
    <property type="entry name" value="alpha/beta-Hydrolases"/>
    <property type="match status" value="1"/>
</dbReference>
<dbReference type="OrthoDB" id="16520at2759"/>
<sequence length="175" mass="19863">LGQLETVDQLRGARFFQEKCYVDSSHFAIYGSSYGGYMAGMIESSGTGVFTAAISQSPVSDWHYYDSIYTERYMNQPTDNSDGYRVTSLLTRLSNVSVESLPHYLLIHGTGDDNVHFQNTAQLISVLTEREIQYQLMVYTDQDHSLSGGKTRNHLYQLITDFLNFHSFKLSNNQS</sequence>
<accession>A0A1X7SID1</accession>
<dbReference type="GO" id="GO:0008236">
    <property type="term" value="F:serine-type peptidase activity"/>
    <property type="evidence" value="ECO:0007669"/>
    <property type="project" value="UniProtKB-KW"/>
</dbReference>
<organism evidence="5">
    <name type="scientific">Amphimedon queenslandica</name>
    <name type="common">Sponge</name>
    <dbReference type="NCBI Taxonomy" id="400682"/>
    <lineage>
        <taxon>Eukaryota</taxon>
        <taxon>Metazoa</taxon>
        <taxon>Porifera</taxon>
        <taxon>Demospongiae</taxon>
        <taxon>Heteroscleromorpha</taxon>
        <taxon>Haplosclerida</taxon>
        <taxon>Niphatidae</taxon>
        <taxon>Amphimedon</taxon>
    </lineage>
</organism>
<dbReference type="InterPro" id="IPR050278">
    <property type="entry name" value="Serine_Prot_S9B/DPPIV"/>
</dbReference>
<dbReference type="eggNOG" id="KOG2100">
    <property type="taxonomic scope" value="Eukaryota"/>
</dbReference>
<feature type="domain" description="Peptidase S9 prolyl oligopeptidase catalytic" evidence="4">
    <location>
        <begin position="2"/>
        <end position="164"/>
    </location>
</feature>
<dbReference type="Gene3D" id="3.40.50.1820">
    <property type="entry name" value="alpha/beta hydrolase"/>
    <property type="match status" value="1"/>
</dbReference>